<evidence type="ECO:0000313" key="6">
    <source>
        <dbReference type="EMBL" id="MDO7836461.1"/>
    </source>
</evidence>
<dbReference type="SUPFAM" id="SSF50692">
    <property type="entry name" value="ADC-like"/>
    <property type="match status" value="1"/>
</dbReference>
<dbReference type="Pfam" id="PF01568">
    <property type="entry name" value="Molydop_binding"/>
    <property type="match status" value="1"/>
</dbReference>
<keyword evidence="4" id="KW-0411">Iron-sulfur</keyword>
<dbReference type="Gene3D" id="3.40.228.10">
    <property type="entry name" value="Dimethylsulfoxide Reductase, domain 2"/>
    <property type="match status" value="1"/>
</dbReference>
<gene>
    <name evidence="6" type="ORF">Q4610_15540</name>
</gene>
<proteinExistence type="inferred from homology"/>
<evidence type="ECO:0000256" key="1">
    <source>
        <dbReference type="ARBA" id="ARBA00010312"/>
    </source>
</evidence>
<dbReference type="InterPro" id="IPR050612">
    <property type="entry name" value="Prok_Mopterin_Oxidored"/>
</dbReference>
<protein>
    <submittedName>
        <fullName evidence="6">Molybdopterin-dependent oxidoreductase</fullName>
    </submittedName>
</protein>
<evidence type="ECO:0000259" key="5">
    <source>
        <dbReference type="PROSITE" id="PS51669"/>
    </source>
</evidence>
<evidence type="ECO:0000256" key="4">
    <source>
        <dbReference type="ARBA" id="ARBA00023014"/>
    </source>
</evidence>
<name>A0ABT8ZPN1_9SPHN</name>
<dbReference type="PANTHER" id="PTHR43742:SF6">
    <property type="entry name" value="OXIDOREDUCTASE YYAE-RELATED"/>
    <property type="match status" value="1"/>
</dbReference>
<keyword evidence="7" id="KW-1185">Reference proteome</keyword>
<dbReference type="Pfam" id="PF00384">
    <property type="entry name" value="Molybdopterin"/>
    <property type="match status" value="1"/>
</dbReference>
<evidence type="ECO:0000256" key="2">
    <source>
        <dbReference type="ARBA" id="ARBA00022723"/>
    </source>
</evidence>
<comment type="caution">
    <text evidence="6">The sequence shown here is derived from an EMBL/GenBank/DDBJ whole genome shotgun (WGS) entry which is preliminary data.</text>
</comment>
<dbReference type="Proteomes" id="UP001176471">
    <property type="component" value="Unassembled WGS sequence"/>
</dbReference>
<feature type="domain" description="4Fe-4S Mo/W bis-MGD-type" evidence="5">
    <location>
        <begin position="1"/>
        <end position="57"/>
    </location>
</feature>
<dbReference type="Gene3D" id="2.40.40.20">
    <property type="match status" value="1"/>
</dbReference>
<dbReference type="SUPFAM" id="SSF53706">
    <property type="entry name" value="Formate dehydrogenase/DMSO reductase, domains 1-3"/>
    <property type="match status" value="1"/>
</dbReference>
<dbReference type="Gene3D" id="2.20.25.90">
    <property type="entry name" value="ADC-like domains"/>
    <property type="match status" value="1"/>
</dbReference>
<dbReference type="EMBL" id="JAUQOM010000008">
    <property type="protein sequence ID" value="MDO7836461.1"/>
    <property type="molecule type" value="Genomic_DNA"/>
</dbReference>
<dbReference type="Gene3D" id="3.40.50.740">
    <property type="match status" value="1"/>
</dbReference>
<dbReference type="InterPro" id="IPR006963">
    <property type="entry name" value="Mopterin_OxRdtase_4Fe-4S_dom"/>
</dbReference>
<reference evidence="6" key="1">
    <citation type="submission" date="2023-07" db="EMBL/GenBank/DDBJ databases">
        <title>Bacterial whole genome sequence for Sphingobium sp. HBC34.</title>
        <authorList>
            <person name="Le V."/>
            <person name="Ko S.-R."/>
            <person name="Ahn C.-Y."/>
            <person name="Oh H.-M."/>
        </authorList>
    </citation>
    <scope>NUCLEOTIDE SEQUENCE</scope>
    <source>
        <strain evidence="6">HBC34</strain>
    </source>
</reference>
<dbReference type="SMART" id="SM00926">
    <property type="entry name" value="Molybdop_Fe4S4"/>
    <property type="match status" value="1"/>
</dbReference>
<comment type="similarity">
    <text evidence="1">Belongs to the prokaryotic molybdopterin-containing oxidoreductase family.</text>
</comment>
<dbReference type="InterPro" id="IPR006656">
    <property type="entry name" value="Mopterin_OxRdtase"/>
</dbReference>
<keyword evidence="2" id="KW-0479">Metal-binding</keyword>
<evidence type="ECO:0000256" key="3">
    <source>
        <dbReference type="ARBA" id="ARBA00023004"/>
    </source>
</evidence>
<dbReference type="InterPro" id="IPR009010">
    <property type="entry name" value="Asp_de-COase-like_dom_sf"/>
</dbReference>
<dbReference type="RefSeq" id="WP_304536874.1">
    <property type="nucleotide sequence ID" value="NZ_JAUQOM010000008.1"/>
</dbReference>
<organism evidence="6 7">
    <name type="scientific">Sphingobium cyanobacteriorum</name>
    <dbReference type="NCBI Taxonomy" id="3063954"/>
    <lineage>
        <taxon>Bacteria</taxon>
        <taxon>Pseudomonadati</taxon>
        <taxon>Pseudomonadota</taxon>
        <taxon>Alphaproteobacteria</taxon>
        <taxon>Sphingomonadales</taxon>
        <taxon>Sphingomonadaceae</taxon>
        <taxon>Sphingobium</taxon>
    </lineage>
</organism>
<dbReference type="PANTHER" id="PTHR43742">
    <property type="entry name" value="TRIMETHYLAMINE-N-OXIDE REDUCTASE"/>
    <property type="match status" value="1"/>
</dbReference>
<sequence>MSIKHTFCRICEPACGLLARIDNDGQIAALLPDPNHISGGRPCHKGLSFLDVHRDPDRLNWPLKRRNPRREARGAFDRVEWDASLADVARRLNALREQHGPNSVAIYYGNPFGVANAAGWAAVEPLRQAIGTQMIFSAGTQDVTNKTAAGAEIYGSSGVLTIPDIANTHYLLCIGANPLVSRWTAMSHPNDDLASLRAIVDRGGKVVFVNPRKIESSTPATGPTLQIRPGTDVYFLAALFLELDSRGAFDEARIASLGKRMNELRLRIKGYTADVVEAIVGIQASQIRSIAADIAAAPSAAIYISTGVNQSRQGTLAYLLSEMINFGTGNLGRKGGVIKPAGIVDHFARTQGVATVETSIGTFELPEPIGAATLPAATITRLIESGDIRALLVFGGNPILTVGGEEQMRRAYESLDLLVSVDVFRSATGELADYVLPAADWLEHSDLTLLGSGLQPQPYVQYTEAMVPPAHERRNGWWILNSLISALGAPSALDVAPDDHDGHSMFAEILKAAGLTIDDLMQSPGNARPIDQKPPESFFERCVVHPDGKIDCCPEKFIERGLFDRMASIFAELRAEAPGALKMISLRTRYMHNSWMGNAPRINHAIRGASPVHVSPEDANARALLDGDIVRIFNDVGSVKAQVRIDADLPPGTIAMTHGYGQRLTYGMTVASAVDGANCNALLPTDDDDIEPVSYMSWMTAVPVELVSAEPVRTYEGPGLATAIVE</sequence>
<dbReference type="PROSITE" id="PS51669">
    <property type="entry name" value="4FE4S_MOW_BIS_MGD"/>
    <property type="match status" value="1"/>
</dbReference>
<keyword evidence="3" id="KW-0408">Iron</keyword>
<evidence type="ECO:0000313" key="7">
    <source>
        <dbReference type="Proteomes" id="UP001176471"/>
    </source>
</evidence>
<accession>A0ABT8ZPN1</accession>
<dbReference type="InterPro" id="IPR006657">
    <property type="entry name" value="MoPterin_dinucl-bd_dom"/>
</dbReference>